<comment type="caution">
    <text evidence="2">The sequence shown here is derived from an EMBL/GenBank/DDBJ whole genome shotgun (WGS) entry which is preliminary data.</text>
</comment>
<reference evidence="2 3" key="1">
    <citation type="journal article" date="2014" name="Genome Biol. Evol.">
        <title>The genome of the myxosporean Thelohanellus kitauei shows adaptations to nutrient acquisition within its fish host.</title>
        <authorList>
            <person name="Yang Y."/>
            <person name="Xiong J."/>
            <person name="Zhou Z."/>
            <person name="Huo F."/>
            <person name="Miao W."/>
            <person name="Ran C."/>
            <person name="Liu Y."/>
            <person name="Zhang J."/>
            <person name="Feng J."/>
            <person name="Wang M."/>
            <person name="Wang M."/>
            <person name="Wang L."/>
            <person name="Yao B."/>
        </authorList>
    </citation>
    <scope>NUCLEOTIDE SEQUENCE [LARGE SCALE GENOMIC DNA]</scope>
    <source>
        <strain evidence="2">Wuqing</strain>
    </source>
</reference>
<evidence type="ECO:0000256" key="1">
    <source>
        <dbReference type="SAM" id="MobiDB-lite"/>
    </source>
</evidence>
<dbReference type="EMBL" id="JWZT01002465">
    <property type="protein sequence ID" value="KII69326.1"/>
    <property type="molecule type" value="Genomic_DNA"/>
</dbReference>
<gene>
    <name evidence="2" type="ORF">RF11_10680</name>
</gene>
<feature type="region of interest" description="Disordered" evidence="1">
    <location>
        <begin position="273"/>
        <end position="330"/>
    </location>
</feature>
<evidence type="ECO:0000313" key="3">
    <source>
        <dbReference type="Proteomes" id="UP000031668"/>
    </source>
</evidence>
<dbReference type="AlphaFoldDB" id="A0A0C2MPY9"/>
<feature type="compositionally biased region" description="Polar residues" evidence="1">
    <location>
        <begin position="273"/>
        <end position="307"/>
    </location>
</feature>
<accession>A0A0C2MPY9</accession>
<protein>
    <submittedName>
        <fullName evidence="2">Uncharacterized protein</fullName>
    </submittedName>
</protein>
<sequence>MDDEHIRTRRSLLQPFYLLKENRCCIRHCTRKIASNQQYYEYLRRKASLSRSSKKWAARKLLETPEGETPNCIKFIMSIIGVNRGYLKSIAADLHRQTIVLRRNPIPQDVSAFGRNDSNTNTGRLTLRSIINDLHGLNNALERNEIPQRTNPFVRNDFDTYTIQVNRPFESHWTNYPPAHNEQFRSHLEGFELSGLNNRNPIMGYTQTQRLNNHPIFPLWDLPTASYIRSYQRQGRDIDIPQNLIPPHFSQENARSTIYRPNEEVVANNLNGNSTGSALQSNSNNVTLDNNGNSETANETQMTNGASPNIGEQPVGQNTNDILTNQPTTYSDGVPPILTIALKTPDPQL</sequence>
<name>A0A0C2MPY9_THEKT</name>
<organism evidence="2 3">
    <name type="scientific">Thelohanellus kitauei</name>
    <name type="common">Myxosporean</name>
    <dbReference type="NCBI Taxonomy" id="669202"/>
    <lineage>
        <taxon>Eukaryota</taxon>
        <taxon>Metazoa</taxon>
        <taxon>Cnidaria</taxon>
        <taxon>Myxozoa</taxon>
        <taxon>Myxosporea</taxon>
        <taxon>Bivalvulida</taxon>
        <taxon>Platysporina</taxon>
        <taxon>Myxobolidae</taxon>
        <taxon>Thelohanellus</taxon>
    </lineage>
</organism>
<feature type="compositionally biased region" description="Polar residues" evidence="1">
    <location>
        <begin position="315"/>
        <end position="330"/>
    </location>
</feature>
<evidence type="ECO:0000313" key="2">
    <source>
        <dbReference type="EMBL" id="KII69326.1"/>
    </source>
</evidence>
<dbReference type="Proteomes" id="UP000031668">
    <property type="component" value="Unassembled WGS sequence"/>
</dbReference>
<keyword evidence="3" id="KW-1185">Reference proteome</keyword>
<proteinExistence type="predicted"/>